<sequence length="56" mass="6483">MLISEIRALMEEQSRASSGDRIEITTTHPETDGECWRNKLGRLYHSREMTPADTYV</sequence>
<evidence type="ECO:0000313" key="1">
    <source>
        <dbReference type="EMBL" id="KAF3548308.1"/>
    </source>
</evidence>
<proteinExistence type="predicted"/>
<accession>A0ABQ7CAL1</accession>
<evidence type="ECO:0000313" key="2">
    <source>
        <dbReference type="Proteomes" id="UP000266723"/>
    </source>
</evidence>
<comment type="caution">
    <text evidence="1">The sequence shown here is derived from an EMBL/GenBank/DDBJ whole genome shotgun (WGS) entry which is preliminary data.</text>
</comment>
<protein>
    <submittedName>
        <fullName evidence="1">Uncharacterized protein</fullName>
    </submittedName>
</protein>
<organism evidence="1 2">
    <name type="scientific">Brassica cretica</name>
    <name type="common">Mustard</name>
    <dbReference type="NCBI Taxonomy" id="69181"/>
    <lineage>
        <taxon>Eukaryota</taxon>
        <taxon>Viridiplantae</taxon>
        <taxon>Streptophyta</taxon>
        <taxon>Embryophyta</taxon>
        <taxon>Tracheophyta</taxon>
        <taxon>Spermatophyta</taxon>
        <taxon>Magnoliopsida</taxon>
        <taxon>eudicotyledons</taxon>
        <taxon>Gunneridae</taxon>
        <taxon>Pentapetalae</taxon>
        <taxon>rosids</taxon>
        <taxon>malvids</taxon>
        <taxon>Brassicales</taxon>
        <taxon>Brassicaceae</taxon>
        <taxon>Brassiceae</taxon>
        <taxon>Brassica</taxon>
    </lineage>
</organism>
<name>A0ABQ7CAL1_BRACR</name>
<dbReference type="EMBL" id="QGKV02000832">
    <property type="protein sequence ID" value="KAF3548308.1"/>
    <property type="molecule type" value="Genomic_DNA"/>
</dbReference>
<reference evidence="1 2" key="1">
    <citation type="journal article" date="2020" name="BMC Genomics">
        <title>Intraspecific diversification of the crop wild relative Brassica cretica Lam. using demographic model selection.</title>
        <authorList>
            <person name="Kioukis A."/>
            <person name="Michalopoulou V.A."/>
            <person name="Briers L."/>
            <person name="Pirintsos S."/>
            <person name="Studholme D.J."/>
            <person name="Pavlidis P."/>
            <person name="Sarris P.F."/>
        </authorList>
    </citation>
    <scope>NUCLEOTIDE SEQUENCE [LARGE SCALE GENOMIC DNA]</scope>
    <source>
        <strain evidence="2">cv. PFS-1207/04</strain>
    </source>
</reference>
<dbReference type="Proteomes" id="UP000266723">
    <property type="component" value="Unassembled WGS sequence"/>
</dbReference>
<keyword evidence="2" id="KW-1185">Reference proteome</keyword>
<gene>
    <name evidence="1" type="ORF">DY000_02008668</name>
</gene>